<dbReference type="InterPro" id="IPR036866">
    <property type="entry name" value="RibonucZ/Hydroxyglut_hydro"/>
</dbReference>
<dbReference type="CDD" id="cd07724">
    <property type="entry name" value="POD-like_MBL-fold"/>
    <property type="match status" value="1"/>
</dbReference>
<dbReference type="AlphaFoldDB" id="A0AAJ0HJR1"/>
<evidence type="ECO:0000259" key="3">
    <source>
        <dbReference type="SMART" id="SM00849"/>
    </source>
</evidence>
<feature type="domain" description="Metallo-beta-lactamase" evidence="3">
    <location>
        <begin position="18"/>
        <end position="199"/>
    </location>
</feature>
<dbReference type="PANTHER" id="PTHR43084:SF1">
    <property type="entry name" value="PERSULFIDE DIOXYGENASE ETHE1, MITOCHONDRIAL"/>
    <property type="match status" value="1"/>
</dbReference>
<proteinExistence type="predicted"/>
<accession>A0AAJ0HJR1</accession>
<organism evidence="4 5">
    <name type="scientific">Lasiosphaeria hispida</name>
    <dbReference type="NCBI Taxonomy" id="260671"/>
    <lineage>
        <taxon>Eukaryota</taxon>
        <taxon>Fungi</taxon>
        <taxon>Dikarya</taxon>
        <taxon>Ascomycota</taxon>
        <taxon>Pezizomycotina</taxon>
        <taxon>Sordariomycetes</taxon>
        <taxon>Sordariomycetidae</taxon>
        <taxon>Sordariales</taxon>
        <taxon>Lasiosphaeriaceae</taxon>
        <taxon>Lasiosphaeria</taxon>
    </lineage>
</organism>
<keyword evidence="1" id="KW-0479">Metal-binding</keyword>
<gene>
    <name evidence="4" type="ORF">B0T25DRAFT_581366</name>
</gene>
<dbReference type="EMBL" id="JAUIQD010000004">
    <property type="protein sequence ID" value="KAK3353644.1"/>
    <property type="molecule type" value="Genomic_DNA"/>
</dbReference>
<dbReference type="PANTHER" id="PTHR43084">
    <property type="entry name" value="PERSULFIDE DIOXYGENASE ETHE1"/>
    <property type="match status" value="1"/>
</dbReference>
<evidence type="ECO:0000256" key="1">
    <source>
        <dbReference type="ARBA" id="ARBA00022723"/>
    </source>
</evidence>
<reference evidence="4" key="2">
    <citation type="submission" date="2023-06" db="EMBL/GenBank/DDBJ databases">
        <authorList>
            <consortium name="Lawrence Berkeley National Laboratory"/>
            <person name="Haridas S."/>
            <person name="Hensen N."/>
            <person name="Bonometti L."/>
            <person name="Westerberg I."/>
            <person name="Brannstrom I.O."/>
            <person name="Guillou S."/>
            <person name="Cros-Aarteil S."/>
            <person name="Calhoun S."/>
            <person name="Kuo A."/>
            <person name="Mondo S."/>
            <person name="Pangilinan J."/>
            <person name="Riley R."/>
            <person name="Labutti K."/>
            <person name="Andreopoulos B."/>
            <person name="Lipzen A."/>
            <person name="Chen C."/>
            <person name="Yanf M."/>
            <person name="Daum C."/>
            <person name="Ng V."/>
            <person name="Clum A."/>
            <person name="Steindorff A."/>
            <person name="Ohm R."/>
            <person name="Martin F."/>
            <person name="Silar P."/>
            <person name="Natvig D."/>
            <person name="Lalanne C."/>
            <person name="Gautier V."/>
            <person name="Ament-Velasquez S.L."/>
            <person name="Kruys A."/>
            <person name="Hutchinson M.I."/>
            <person name="Powell A.J."/>
            <person name="Barry K."/>
            <person name="Miller A.N."/>
            <person name="Grigoriev I.V."/>
            <person name="Debuchy R."/>
            <person name="Gladieux P."/>
            <person name="Thoren M.H."/>
            <person name="Johannesson H."/>
        </authorList>
    </citation>
    <scope>NUCLEOTIDE SEQUENCE</scope>
    <source>
        <strain evidence="4">CBS 955.72</strain>
    </source>
</reference>
<dbReference type="InterPro" id="IPR051682">
    <property type="entry name" value="Mito_Persulfide_Diox"/>
</dbReference>
<dbReference type="SMART" id="SM00849">
    <property type="entry name" value="Lactamase_B"/>
    <property type="match status" value="1"/>
</dbReference>
<keyword evidence="5" id="KW-1185">Reference proteome</keyword>
<dbReference type="SUPFAM" id="SSF56281">
    <property type="entry name" value="Metallo-hydrolase/oxidoreductase"/>
    <property type="match status" value="1"/>
</dbReference>
<dbReference type="GO" id="GO:0070813">
    <property type="term" value="P:hydrogen sulfide metabolic process"/>
    <property type="evidence" value="ECO:0007669"/>
    <property type="project" value="TreeGrafter"/>
</dbReference>
<dbReference type="Gene3D" id="3.60.15.10">
    <property type="entry name" value="Ribonuclease Z/Hydroxyacylglutathione hydrolase-like"/>
    <property type="match status" value="1"/>
</dbReference>
<protein>
    <submittedName>
        <fullName evidence="4">Metallo-beta-lactamase domain protein</fullName>
    </submittedName>
</protein>
<dbReference type="InterPro" id="IPR044528">
    <property type="entry name" value="POD-like_MBL-fold"/>
</dbReference>
<dbReference type="Proteomes" id="UP001275084">
    <property type="component" value="Unassembled WGS sequence"/>
</dbReference>
<dbReference type="InterPro" id="IPR001279">
    <property type="entry name" value="Metallo-B-lactamas"/>
</dbReference>
<dbReference type="GO" id="GO:0006749">
    <property type="term" value="P:glutathione metabolic process"/>
    <property type="evidence" value="ECO:0007669"/>
    <property type="project" value="InterPro"/>
</dbReference>
<reference evidence="4" key="1">
    <citation type="journal article" date="2023" name="Mol. Phylogenet. Evol.">
        <title>Genome-scale phylogeny and comparative genomics of the fungal order Sordariales.</title>
        <authorList>
            <person name="Hensen N."/>
            <person name="Bonometti L."/>
            <person name="Westerberg I."/>
            <person name="Brannstrom I.O."/>
            <person name="Guillou S."/>
            <person name="Cros-Aarteil S."/>
            <person name="Calhoun S."/>
            <person name="Haridas S."/>
            <person name="Kuo A."/>
            <person name="Mondo S."/>
            <person name="Pangilinan J."/>
            <person name="Riley R."/>
            <person name="LaButti K."/>
            <person name="Andreopoulos B."/>
            <person name="Lipzen A."/>
            <person name="Chen C."/>
            <person name="Yan M."/>
            <person name="Daum C."/>
            <person name="Ng V."/>
            <person name="Clum A."/>
            <person name="Steindorff A."/>
            <person name="Ohm R.A."/>
            <person name="Martin F."/>
            <person name="Silar P."/>
            <person name="Natvig D.O."/>
            <person name="Lalanne C."/>
            <person name="Gautier V."/>
            <person name="Ament-Velasquez S.L."/>
            <person name="Kruys A."/>
            <person name="Hutchinson M.I."/>
            <person name="Powell A.J."/>
            <person name="Barry K."/>
            <person name="Miller A.N."/>
            <person name="Grigoriev I.V."/>
            <person name="Debuchy R."/>
            <person name="Gladieux P."/>
            <person name="Hiltunen Thoren M."/>
            <person name="Johannesson H."/>
        </authorList>
    </citation>
    <scope>NUCLEOTIDE SEQUENCE</scope>
    <source>
        <strain evidence="4">CBS 955.72</strain>
    </source>
</reference>
<dbReference type="Pfam" id="PF00753">
    <property type="entry name" value="Lactamase_B"/>
    <property type="match status" value="1"/>
</dbReference>
<evidence type="ECO:0000313" key="4">
    <source>
        <dbReference type="EMBL" id="KAK3353644.1"/>
    </source>
</evidence>
<sequence>MTSVPEPTVHACFEPRTSTWQYVVADPATRAAVIIDSVLDFIPAWNAVSTESADSLLALVKEKGCTVDRLLETHAHADQPHGFQISIGRIARAQKRFAQRYNIPSSEYEGKFDHLLDDDEVFKVGQLQAKATRLPGHTPGHMGYMIGANVFNVFCGDSLFNTNIGTARCDFPDGNAHDLFSSVNKPFSLSDDFKIWTGHDYPLGGETGRMEPLTYTTVAERKQSNKHLKTGTTEDEFAVQHPRRPPAGASGYPLRGSVLACADQTPRLD</sequence>
<feature type="region of interest" description="Disordered" evidence="2">
    <location>
        <begin position="222"/>
        <end position="252"/>
    </location>
</feature>
<name>A0AAJ0HJR1_9PEZI</name>
<evidence type="ECO:0000256" key="2">
    <source>
        <dbReference type="SAM" id="MobiDB-lite"/>
    </source>
</evidence>
<evidence type="ECO:0000313" key="5">
    <source>
        <dbReference type="Proteomes" id="UP001275084"/>
    </source>
</evidence>
<dbReference type="GO" id="GO:0046872">
    <property type="term" value="F:metal ion binding"/>
    <property type="evidence" value="ECO:0007669"/>
    <property type="project" value="UniProtKB-KW"/>
</dbReference>
<dbReference type="GO" id="GO:0050313">
    <property type="term" value="F:sulfur dioxygenase activity"/>
    <property type="evidence" value="ECO:0007669"/>
    <property type="project" value="InterPro"/>
</dbReference>
<comment type="caution">
    <text evidence="4">The sequence shown here is derived from an EMBL/GenBank/DDBJ whole genome shotgun (WGS) entry which is preliminary data.</text>
</comment>